<proteinExistence type="predicted"/>
<organism evidence="2 3">
    <name type="scientific">Meloidogyne enterolobii</name>
    <name type="common">Root-knot nematode worm</name>
    <name type="synonym">Meloidogyne mayaguensis</name>
    <dbReference type="NCBI Taxonomy" id="390850"/>
    <lineage>
        <taxon>Eukaryota</taxon>
        <taxon>Metazoa</taxon>
        <taxon>Ecdysozoa</taxon>
        <taxon>Nematoda</taxon>
        <taxon>Chromadorea</taxon>
        <taxon>Rhabditida</taxon>
        <taxon>Tylenchina</taxon>
        <taxon>Tylenchomorpha</taxon>
        <taxon>Tylenchoidea</taxon>
        <taxon>Meloidogynidae</taxon>
        <taxon>Meloidogyninae</taxon>
        <taxon>Meloidogyne</taxon>
    </lineage>
</organism>
<name>A0A6V7UQB7_MELEN</name>
<feature type="domain" description="PAZ" evidence="1">
    <location>
        <begin position="3"/>
        <end position="123"/>
    </location>
</feature>
<dbReference type="Pfam" id="PF02170">
    <property type="entry name" value="PAZ"/>
    <property type="match status" value="1"/>
</dbReference>
<dbReference type="SUPFAM" id="SSF101690">
    <property type="entry name" value="PAZ domain"/>
    <property type="match status" value="1"/>
</dbReference>
<dbReference type="OrthoDB" id="10252740at2759"/>
<accession>A0A6V7UQB7</accession>
<evidence type="ECO:0000313" key="3">
    <source>
        <dbReference type="Proteomes" id="UP000580250"/>
    </source>
</evidence>
<evidence type="ECO:0000259" key="1">
    <source>
        <dbReference type="PROSITE" id="PS50821"/>
    </source>
</evidence>
<dbReference type="InterPro" id="IPR003100">
    <property type="entry name" value="PAZ_dom"/>
</dbReference>
<dbReference type="AlphaFoldDB" id="A0A6V7UQB7"/>
<evidence type="ECO:0000313" key="2">
    <source>
        <dbReference type="EMBL" id="CAD2162469.1"/>
    </source>
</evidence>
<reference evidence="2 3" key="1">
    <citation type="submission" date="2020-08" db="EMBL/GenBank/DDBJ databases">
        <authorList>
            <person name="Koutsovoulos G."/>
            <person name="Danchin GJ E."/>
        </authorList>
    </citation>
    <scope>NUCLEOTIDE SEQUENCE [LARGE SCALE GENOMIC DNA]</scope>
</reference>
<sequence length="172" mass="20502">MVLVIDAICDLLNCSPLSLSVHLDDPHTRIHILKEFLDRKVRTTYLNRNSEKKVFIFGGITRKGANKIRAYGPLRRTFNVTISQHFYTRHRIKLRYPNLKCIIDRRPWEKDRFYPLELLEFVDEEEEETSWLSSKFYDKVKISPPGSPEIIMNEEFDDEMEIYRGDFSQDGW</sequence>
<dbReference type="InterPro" id="IPR036085">
    <property type="entry name" value="PAZ_dom_sf"/>
</dbReference>
<dbReference type="GO" id="GO:0003723">
    <property type="term" value="F:RNA binding"/>
    <property type="evidence" value="ECO:0007669"/>
    <property type="project" value="InterPro"/>
</dbReference>
<comment type="caution">
    <text evidence="2">The sequence shown here is derived from an EMBL/GenBank/DDBJ whole genome shotgun (WGS) entry which is preliminary data.</text>
</comment>
<dbReference type="PROSITE" id="PS50821">
    <property type="entry name" value="PAZ"/>
    <property type="match status" value="1"/>
</dbReference>
<protein>
    <recommendedName>
        <fullName evidence="1">PAZ domain-containing protein</fullName>
    </recommendedName>
</protein>
<dbReference type="EMBL" id="CAJEWN010000092">
    <property type="protein sequence ID" value="CAD2162469.1"/>
    <property type="molecule type" value="Genomic_DNA"/>
</dbReference>
<gene>
    <name evidence="2" type="ORF">MENT_LOCUS15426</name>
</gene>
<dbReference type="Proteomes" id="UP000580250">
    <property type="component" value="Unassembled WGS sequence"/>
</dbReference>
<dbReference type="Gene3D" id="2.170.260.10">
    <property type="entry name" value="paz domain"/>
    <property type="match status" value="1"/>
</dbReference>